<dbReference type="EMBL" id="AP012167">
    <property type="protein sequence ID" value="BAN05696.1"/>
    <property type="molecule type" value="Genomic_DNA"/>
</dbReference>
<dbReference type="Proteomes" id="UP000012042">
    <property type="component" value="Chromosome"/>
</dbReference>
<dbReference type="AlphaFoldDB" id="M5AXD6"/>
<dbReference type="PATRIC" id="fig|1001583.3.peg.58"/>
<proteinExistence type="predicted"/>
<feature type="transmembrane region" description="Helical" evidence="1">
    <location>
        <begin position="25"/>
        <end position="44"/>
    </location>
</feature>
<keyword evidence="1" id="KW-0472">Membrane</keyword>
<sequence length="183" mass="20625">MWYAEFSWEIQTRSNTMPRNFKEELLFTAVMAGLMVLVMAGYNIALADGFGHHFIREVLVGYPLALLVAAICDLGIIGPGVKYLFFHYIINDYMKKKQIRIALTISVMMVAGMVTLMSLFGMVVTQNFGGNVFLTYLHTWIFNLFMALPLQLLIVGPIARKILSLVQKVPAPEQPLETETSKD</sequence>
<name>M5AXD6_LEVBR</name>
<keyword evidence="1" id="KW-1133">Transmembrane helix</keyword>
<reference evidence="2 3" key="1">
    <citation type="journal article" date="2013" name="PLoS ONE">
        <title>Genomic Analysis by Deep Sequencing of the Probiotic Lactobacillus brevis KB290 Harboring Nine Plasmids Reveals Genomic Stability.</title>
        <authorList>
            <person name="Fukao M."/>
            <person name="Oshima K."/>
            <person name="Morita H."/>
            <person name="Toh H."/>
            <person name="Suda W."/>
            <person name="Kim S.W."/>
            <person name="Suzuki S."/>
            <person name="Yakabe T."/>
            <person name="Hattori M."/>
            <person name="Yajima N."/>
        </authorList>
    </citation>
    <scope>NUCLEOTIDE SEQUENCE [LARGE SCALE GENOMIC DNA]</scope>
    <source>
        <strain evidence="2 3">KB290</strain>
    </source>
</reference>
<dbReference type="InterPro" id="IPR021529">
    <property type="entry name" value="DUF2798"/>
</dbReference>
<keyword evidence="1" id="KW-0812">Transmembrane</keyword>
<dbReference type="KEGG" id="lbk:LVISKB_0061"/>
<dbReference type="HOGENOM" id="CLU_113291_2_0_9"/>
<protein>
    <submittedName>
        <fullName evidence="2">Uncharacterized protein yybC</fullName>
    </submittedName>
</protein>
<evidence type="ECO:0000256" key="1">
    <source>
        <dbReference type="SAM" id="Phobius"/>
    </source>
</evidence>
<evidence type="ECO:0000313" key="3">
    <source>
        <dbReference type="Proteomes" id="UP000012042"/>
    </source>
</evidence>
<organism evidence="2 3">
    <name type="scientific">Levilactobacillus brevis KB290</name>
    <dbReference type="NCBI Taxonomy" id="1001583"/>
    <lineage>
        <taxon>Bacteria</taxon>
        <taxon>Bacillati</taxon>
        <taxon>Bacillota</taxon>
        <taxon>Bacilli</taxon>
        <taxon>Lactobacillales</taxon>
        <taxon>Lactobacillaceae</taxon>
        <taxon>Levilactobacillus</taxon>
    </lineage>
</organism>
<feature type="transmembrane region" description="Helical" evidence="1">
    <location>
        <begin position="64"/>
        <end position="89"/>
    </location>
</feature>
<gene>
    <name evidence="2" type="ORF">LVISKB_0061</name>
</gene>
<dbReference type="Pfam" id="PF11391">
    <property type="entry name" value="DUF2798"/>
    <property type="match status" value="2"/>
</dbReference>
<feature type="transmembrane region" description="Helical" evidence="1">
    <location>
        <begin position="101"/>
        <end position="120"/>
    </location>
</feature>
<accession>M5AXD6</accession>
<feature type="transmembrane region" description="Helical" evidence="1">
    <location>
        <begin position="140"/>
        <end position="159"/>
    </location>
</feature>
<evidence type="ECO:0000313" key="2">
    <source>
        <dbReference type="EMBL" id="BAN05696.1"/>
    </source>
</evidence>